<comment type="caution">
    <text evidence="4">Lacks conserved residue(s) required for the propagation of feature annotation.</text>
</comment>
<comment type="subunit">
    <text evidence="4">Homodimer.</text>
</comment>
<comment type="catalytic activity">
    <reaction evidence="4">
        <text>5-hydroxyuridine(34) in tRNA + S-adenosyl-L-methionine = 5-methoxyuridine(34) in tRNA + S-adenosyl-L-homocysteine + H(+)</text>
        <dbReference type="Rhea" id="RHEA:60524"/>
        <dbReference type="Rhea" id="RHEA-COMP:13381"/>
        <dbReference type="Rhea" id="RHEA-COMP:15591"/>
        <dbReference type="ChEBI" id="CHEBI:15378"/>
        <dbReference type="ChEBI" id="CHEBI:57856"/>
        <dbReference type="ChEBI" id="CHEBI:59789"/>
        <dbReference type="ChEBI" id="CHEBI:136877"/>
        <dbReference type="ChEBI" id="CHEBI:143860"/>
    </reaction>
</comment>
<dbReference type="InterPro" id="IPR002935">
    <property type="entry name" value="SAM_O-MeTrfase"/>
</dbReference>
<evidence type="ECO:0000256" key="2">
    <source>
        <dbReference type="ARBA" id="ARBA00022679"/>
    </source>
</evidence>
<dbReference type="InterPro" id="IPR043675">
    <property type="entry name" value="TrmR_methyltr"/>
</dbReference>
<evidence type="ECO:0000313" key="6">
    <source>
        <dbReference type="Proteomes" id="UP000824091"/>
    </source>
</evidence>
<keyword evidence="4" id="KW-0460">Magnesium</keyword>
<comment type="similarity">
    <text evidence="4">Belongs to the class I-like SAM-binding methyltransferase superfamily. Cation-dependent O-methyltransferase family.</text>
</comment>
<dbReference type="AlphaFoldDB" id="A0A9D1I7Q6"/>
<feature type="binding site" evidence="4">
    <location>
        <position position="70"/>
    </location>
    <ligand>
        <name>S-adenosyl-L-methionine</name>
        <dbReference type="ChEBI" id="CHEBI:59789"/>
    </ligand>
</feature>
<dbReference type="HAMAP" id="MF_02217">
    <property type="entry name" value="TrmR_methyltr"/>
    <property type="match status" value="1"/>
</dbReference>
<feature type="binding site" evidence="4">
    <location>
        <position position="163"/>
    </location>
    <ligand>
        <name>Mg(2+)</name>
        <dbReference type="ChEBI" id="CHEBI:18420"/>
    </ligand>
</feature>
<dbReference type="GO" id="GO:0030488">
    <property type="term" value="P:tRNA methylation"/>
    <property type="evidence" value="ECO:0007669"/>
    <property type="project" value="UniProtKB-UniRule"/>
</dbReference>
<evidence type="ECO:0000313" key="5">
    <source>
        <dbReference type="EMBL" id="HIU28485.1"/>
    </source>
</evidence>
<dbReference type="EMBL" id="DVMO01000139">
    <property type="protein sequence ID" value="HIU28485.1"/>
    <property type="molecule type" value="Genomic_DNA"/>
</dbReference>
<dbReference type="PROSITE" id="PS51682">
    <property type="entry name" value="SAM_OMT_I"/>
    <property type="match status" value="1"/>
</dbReference>
<dbReference type="InterPro" id="IPR029063">
    <property type="entry name" value="SAM-dependent_MTases_sf"/>
</dbReference>
<feature type="binding site" evidence="4">
    <location>
        <position position="40"/>
    </location>
    <ligand>
        <name>S-adenosyl-L-methionine</name>
        <dbReference type="ChEBI" id="CHEBI:59789"/>
    </ligand>
</feature>
<dbReference type="Proteomes" id="UP000824091">
    <property type="component" value="Unassembled WGS sequence"/>
</dbReference>
<dbReference type="CDD" id="cd02440">
    <property type="entry name" value="AdoMet_MTases"/>
    <property type="match status" value="1"/>
</dbReference>
<feature type="binding site" evidence="4">
    <location>
        <position position="136"/>
    </location>
    <ligand>
        <name>S-adenosyl-L-methionine</name>
        <dbReference type="ChEBI" id="CHEBI:59789"/>
    </ligand>
</feature>
<dbReference type="Gene3D" id="3.40.50.150">
    <property type="entry name" value="Vaccinia Virus protein VP39"/>
    <property type="match status" value="1"/>
</dbReference>
<protein>
    <recommendedName>
        <fullName evidence="4">tRNA 5-hydroxyuridine methyltransferase</fullName>
        <ecNumber evidence="4">2.1.1.-</ecNumber>
    </recommendedName>
    <alternativeName>
        <fullName evidence="4">ho5U methyltransferase</fullName>
    </alternativeName>
</protein>
<evidence type="ECO:0000256" key="3">
    <source>
        <dbReference type="ARBA" id="ARBA00022691"/>
    </source>
</evidence>
<dbReference type="SUPFAM" id="SSF53335">
    <property type="entry name" value="S-adenosyl-L-methionine-dependent methyltransferases"/>
    <property type="match status" value="1"/>
</dbReference>
<dbReference type="GO" id="GO:0008171">
    <property type="term" value="F:O-methyltransferase activity"/>
    <property type="evidence" value="ECO:0007669"/>
    <property type="project" value="InterPro"/>
</dbReference>
<evidence type="ECO:0000256" key="4">
    <source>
        <dbReference type="HAMAP-Rule" id="MF_02217"/>
    </source>
</evidence>
<dbReference type="Pfam" id="PF01596">
    <property type="entry name" value="Methyltransf_3"/>
    <property type="match status" value="1"/>
</dbReference>
<reference evidence="5" key="1">
    <citation type="submission" date="2020-10" db="EMBL/GenBank/DDBJ databases">
        <authorList>
            <person name="Gilroy R."/>
        </authorList>
    </citation>
    <scope>NUCLEOTIDE SEQUENCE</scope>
    <source>
        <strain evidence="5">11300</strain>
    </source>
</reference>
<reference evidence="5" key="2">
    <citation type="journal article" date="2021" name="PeerJ">
        <title>Extensive microbial diversity within the chicken gut microbiome revealed by metagenomics and culture.</title>
        <authorList>
            <person name="Gilroy R."/>
            <person name="Ravi A."/>
            <person name="Getino M."/>
            <person name="Pursley I."/>
            <person name="Horton D.L."/>
            <person name="Alikhan N.F."/>
            <person name="Baker D."/>
            <person name="Gharbi K."/>
            <person name="Hall N."/>
            <person name="Watson M."/>
            <person name="Adriaenssens E.M."/>
            <person name="Foster-Nyarko E."/>
            <person name="Jarju S."/>
            <person name="Secka A."/>
            <person name="Antonio M."/>
            <person name="Oren A."/>
            <person name="Chaudhuri R.R."/>
            <person name="La Ragione R."/>
            <person name="Hildebrand F."/>
            <person name="Pallen M.J."/>
        </authorList>
    </citation>
    <scope>NUCLEOTIDE SEQUENCE</scope>
    <source>
        <strain evidence="5">11300</strain>
    </source>
</reference>
<dbReference type="PANTHER" id="PTHR43836:SF2">
    <property type="entry name" value="CATECHOL O-METHYLTRANSFERASE 1-RELATED"/>
    <property type="match status" value="1"/>
</dbReference>
<evidence type="ECO:0000256" key="1">
    <source>
        <dbReference type="ARBA" id="ARBA00022603"/>
    </source>
</evidence>
<proteinExistence type="inferred from homology"/>
<dbReference type="EC" id="2.1.1.-" evidence="4"/>
<comment type="caution">
    <text evidence="5">The sequence shown here is derived from an EMBL/GenBank/DDBJ whole genome shotgun (WGS) entry which is preliminary data.</text>
</comment>
<sequence>MNITITNEFVSEYLRDFYRPVSDSLYALRLQAEQDGVPVILRETEEFLCFMMKVLHPETVLEIGTAVGYSSMVFASMGASVVTVEKDEKMAEKAAGNFELMGFSHEIRLLKGDGEEVLKSLKEKENGLSFDMVFIDAAKSHYKRFLDAALPLCRPGAVIISDNVLLKGTTASDSLDPNRRFKTNIKRMREYLTYISDHPRLDTAIIACGDGLALSRYDL</sequence>
<organism evidence="5 6">
    <name type="scientific">Candidatus Fimisoma avicola</name>
    <dbReference type="NCBI Taxonomy" id="2840826"/>
    <lineage>
        <taxon>Bacteria</taxon>
        <taxon>Bacillati</taxon>
        <taxon>Bacillota</taxon>
        <taxon>Clostridia</taxon>
        <taxon>Eubacteriales</taxon>
        <taxon>Candidatus Fimisoma</taxon>
    </lineage>
</organism>
<keyword evidence="4" id="KW-0819">tRNA processing</keyword>
<keyword evidence="4" id="KW-0479">Metal-binding</keyword>
<dbReference type="GO" id="GO:0000287">
    <property type="term" value="F:magnesium ion binding"/>
    <property type="evidence" value="ECO:0007669"/>
    <property type="project" value="UniProtKB-UniRule"/>
</dbReference>
<keyword evidence="2 4" id="KW-0808">Transferase</keyword>
<comment type="function">
    <text evidence="4">Catalyzes the methylation of 5-hydroxyuridine (ho5U) to form 5-methoxyuridine (mo5U) at position 34 in tRNAs.</text>
</comment>
<feature type="binding site" evidence="4">
    <location>
        <position position="162"/>
    </location>
    <ligand>
        <name>Mg(2+)</name>
        <dbReference type="ChEBI" id="CHEBI:18420"/>
    </ligand>
</feature>
<gene>
    <name evidence="4" type="primary">trmR</name>
    <name evidence="5" type="ORF">IAD16_08915</name>
</gene>
<dbReference type="PANTHER" id="PTHR43836">
    <property type="entry name" value="CATECHOL O-METHYLTRANSFERASE 1-RELATED"/>
    <property type="match status" value="1"/>
</dbReference>
<accession>A0A9D1I7Q6</accession>
<keyword evidence="3 4" id="KW-0949">S-adenosyl-L-methionine</keyword>
<keyword evidence="1 4" id="KW-0489">Methyltransferase</keyword>
<name>A0A9D1I7Q6_9FIRM</name>
<dbReference type="GO" id="GO:0016300">
    <property type="term" value="F:tRNA (uridine) methyltransferase activity"/>
    <property type="evidence" value="ECO:0007669"/>
    <property type="project" value="UniProtKB-UniRule"/>
</dbReference>
<feature type="binding site" evidence="4">
    <location>
        <position position="136"/>
    </location>
    <ligand>
        <name>Mg(2+)</name>
        <dbReference type="ChEBI" id="CHEBI:18420"/>
    </ligand>
</feature>
<feature type="binding site" evidence="4">
    <location>
        <position position="85"/>
    </location>
    <ligand>
        <name>S-adenosyl-L-methionine</name>
        <dbReference type="ChEBI" id="CHEBI:59789"/>
    </ligand>
</feature>